<keyword evidence="1" id="KW-0812">Transmembrane</keyword>
<dbReference type="AlphaFoldDB" id="A0A7I4Y258"/>
<evidence type="ECO:0000313" key="2">
    <source>
        <dbReference type="Proteomes" id="UP000025227"/>
    </source>
</evidence>
<feature type="transmembrane region" description="Helical" evidence="1">
    <location>
        <begin position="53"/>
        <end position="72"/>
    </location>
</feature>
<dbReference type="WBParaSite" id="HCON_00041582-00001">
    <property type="protein sequence ID" value="HCON_00041582-00001"/>
    <property type="gene ID" value="HCON_00041582"/>
</dbReference>
<accession>A0A7I4Y258</accession>
<evidence type="ECO:0000256" key="1">
    <source>
        <dbReference type="SAM" id="Phobius"/>
    </source>
</evidence>
<evidence type="ECO:0000313" key="3">
    <source>
        <dbReference type="WBParaSite" id="HCON_00041582-00001"/>
    </source>
</evidence>
<sequence length="150" mass="16268">MSERSAPDDGSDREPAKGGRGGISGHELFLVIAVVFLLALSGASLYFELDYSGLGNIIGFAILGVLIIIGICTKSSVCMLIVMICLILSVVIGVAASVYFTIDFIRRGEELTLKRIISSAIIIIYYVVYILASISTCVLRKQYLILKRTE</sequence>
<keyword evidence="2" id="KW-1185">Reference proteome</keyword>
<dbReference type="Proteomes" id="UP000025227">
    <property type="component" value="Unplaced"/>
</dbReference>
<proteinExistence type="predicted"/>
<name>A0A7I4Y258_HAECO</name>
<feature type="transmembrane region" description="Helical" evidence="1">
    <location>
        <begin position="120"/>
        <end position="139"/>
    </location>
</feature>
<organism evidence="2 3">
    <name type="scientific">Haemonchus contortus</name>
    <name type="common">Barber pole worm</name>
    <dbReference type="NCBI Taxonomy" id="6289"/>
    <lineage>
        <taxon>Eukaryota</taxon>
        <taxon>Metazoa</taxon>
        <taxon>Ecdysozoa</taxon>
        <taxon>Nematoda</taxon>
        <taxon>Chromadorea</taxon>
        <taxon>Rhabditida</taxon>
        <taxon>Rhabditina</taxon>
        <taxon>Rhabditomorpha</taxon>
        <taxon>Strongyloidea</taxon>
        <taxon>Trichostrongylidae</taxon>
        <taxon>Haemonchus</taxon>
    </lineage>
</organism>
<feature type="transmembrane region" description="Helical" evidence="1">
    <location>
        <begin position="28"/>
        <end position="47"/>
    </location>
</feature>
<keyword evidence="1" id="KW-0472">Membrane</keyword>
<protein>
    <submittedName>
        <fullName evidence="3">Uncharacterized protein</fullName>
    </submittedName>
</protein>
<keyword evidence="1" id="KW-1133">Transmembrane helix</keyword>
<feature type="transmembrane region" description="Helical" evidence="1">
    <location>
        <begin position="79"/>
        <end position="100"/>
    </location>
</feature>
<reference evidence="3" key="1">
    <citation type="submission" date="2020-12" db="UniProtKB">
        <authorList>
            <consortium name="WormBaseParasite"/>
        </authorList>
    </citation>
    <scope>IDENTIFICATION</scope>
    <source>
        <strain evidence="3">MHco3</strain>
    </source>
</reference>